<evidence type="ECO:0000259" key="2">
    <source>
        <dbReference type="Pfam" id="PF00171"/>
    </source>
</evidence>
<comment type="caution">
    <text evidence="3">The sequence shown here is derived from an EMBL/GenBank/DDBJ whole genome shotgun (WGS) entry which is preliminary data.</text>
</comment>
<dbReference type="InterPro" id="IPR016161">
    <property type="entry name" value="Ald_DH/histidinol_DH"/>
</dbReference>
<dbReference type="Gene3D" id="3.40.605.10">
    <property type="entry name" value="Aldehyde Dehydrogenase, Chain A, domain 1"/>
    <property type="match status" value="1"/>
</dbReference>
<dbReference type="NCBIfam" id="NF047625">
    <property type="entry name" value="AcylSulfactDhSauS"/>
    <property type="match status" value="1"/>
</dbReference>
<evidence type="ECO:0000313" key="4">
    <source>
        <dbReference type="Proteomes" id="UP001168167"/>
    </source>
</evidence>
<evidence type="ECO:0000313" key="3">
    <source>
        <dbReference type="EMBL" id="MDM5147007.1"/>
    </source>
</evidence>
<dbReference type="InterPro" id="IPR016163">
    <property type="entry name" value="Ald_DH_C"/>
</dbReference>
<name>A0ABT7QK69_9GAMM</name>
<accession>A0ABT7QK69</accession>
<gene>
    <name evidence="3" type="ORF">NQX30_01220</name>
</gene>
<dbReference type="Pfam" id="PF00171">
    <property type="entry name" value="Aldedh"/>
    <property type="match status" value="1"/>
</dbReference>
<evidence type="ECO:0000256" key="1">
    <source>
        <dbReference type="ARBA" id="ARBA00023002"/>
    </source>
</evidence>
<dbReference type="SUPFAM" id="SSF53720">
    <property type="entry name" value="ALDH-like"/>
    <property type="match status" value="1"/>
</dbReference>
<reference evidence="3" key="1">
    <citation type="submission" date="2022-08" db="EMBL/GenBank/DDBJ databases">
        <authorList>
            <person name="Dzunkova M."/>
            <person name="La Clair J."/>
            <person name="Tyml T."/>
            <person name="Doud D."/>
            <person name="Schulz F."/>
            <person name="Piquer S."/>
            <person name="Porcel Sanchis D."/>
            <person name="Osborn A."/>
            <person name="Robinson D."/>
            <person name="Louie K.B."/>
            <person name="Bowen B.P."/>
            <person name="Bowers R."/>
            <person name="Lee J."/>
            <person name="Arnau Llombart V."/>
            <person name="Diaz Villanueva W."/>
            <person name="Gosliner T."/>
            <person name="Northen T."/>
            <person name="Cheng J.-F."/>
            <person name="Burkart M.D."/>
            <person name="Woyke T."/>
        </authorList>
    </citation>
    <scope>NUCLEOTIDE SEQUENCE</scope>
    <source>
        <strain evidence="3">Df01</strain>
    </source>
</reference>
<dbReference type="Gene3D" id="3.40.309.10">
    <property type="entry name" value="Aldehyde Dehydrogenase, Chain A, domain 2"/>
    <property type="match status" value="1"/>
</dbReference>
<dbReference type="EMBL" id="JANQAO010000001">
    <property type="protein sequence ID" value="MDM5147007.1"/>
    <property type="molecule type" value="Genomic_DNA"/>
</dbReference>
<keyword evidence="4" id="KW-1185">Reference proteome</keyword>
<feature type="domain" description="Aldehyde dehydrogenase" evidence="2">
    <location>
        <begin position="11"/>
        <end position="271"/>
    </location>
</feature>
<reference evidence="3" key="2">
    <citation type="journal article" date="2023" name="Microbiome">
        <title>Synthase-selected sorting approach identifies a beta-lactone synthase in a nudibranch symbiotic bacterium.</title>
        <authorList>
            <person name="Dzunkova M."/>
            <person name="La Clair J.J."/>
            <person name="Tyml T."/>
            <person name="Doud D."/>
            <person name="Schulz F."/>
            <person name="Piquer-Esteban S."/>
            <person name="Porcel Sanchis D."/>
            <person name="Osborn A."/>
            <person name="Robinson D."/>
            <person name="Louie K.B."/>
            <person name="Bowen B.P."/>
            <person name="Bowers R.M."/>
            <person name="Lee J."/>
            <person name="Arnau V."/>
            <person name="Diaz-Villanueva W."/>
            <person name="Stepanauskas R."/>
            <person name="Gosliner T."/>
            <person name="Date S.V."/>
            <person name="Northen T.R."/>
            <person name="Cheng J.F."/>
            <person name="Burkart M.D."/>
            <person name="Woyke T."/>
        </authorList>
    </citation>
    <scope>NUCLEOTIDE SEQUENCE</scope>
    <source>
        <strain evidence="3">Df01</strain>
    </source>
</reference>
<dbReference type="InterPro" id="IPR016162">
    <property type="entry name" value="Ald_DH_N"/>
</dbReference>
<dbReference type="CDD" id="cd07122">
    <property type="entry name" value="ALDH_F20_ACDH"/>
    <property type="match status" value="1"/>
</dbReference>
<proteinExistence type="predicted"/>
<organism evidence="3 4">
    <name type="scientific">Candidatus Doriopsillibacter californiensis</name>
    <dbReference type="NCBI Taxonomy" id="2970740"/>
    <lineage>
        <taxon>Bacteria</taxon>
        <taxon>Pseudomonadati</taxon>
        <taxon>Pseudomonadota</taxon>
        <taxon>Gammaproteobacteria</taxon>
        <taxon>Candidatus Tethybacterales</taxon>
        <taxon>Candidatus Persebacteraceae</taxon>
        <taxon>Candidatus Doriopsillibacter</taxon>
    </lineage>
</organism>
<sequence length="465" mass="48905">MAVAPDGAVDSTIADIVARARRAQAVFATGSQADIDLACLAAARPLMRPEDNRRLCEMAVEETGIGNAADKMRKNMRKTLGLLNDIHGQSTVGVVRDDPAQGITEIARPVGVVAALTPSTNPVATPVNKTVNALKGGNAIVLAPPPAAARTGAALLELMRIELKRVGAPPDVVQMLLPPSKAATVALMRQADLVVVTGSQRNVRGAYASGTPAIGVGAGNVAVIVDETADVGQASARIRTSKIFDNSTSCSSENHLIIVASVYDAMMEALRREGGVLLDDSDKRQLQSQLWVNGALNRDLIARDMAVFADRAGLGATAEQAAFLMVEENGVGDAYPFSGEKLSLVLTLYKAADFSAAKVQAAALLAYQGAGHSLGIHTQTEARPLELGLELPACRIIVNQAHCFANGGNFDNGMPFSLSMGCGTWGGNSISDNLNFRHFINTVRVVRAIPAQEPTIEDIYSDYPD</sequence>
<dbReference type="PANTHER" id="PTHR11699">
    <property type="entry name" value="ALDEHYDE DEHYDROGENASE-RELATED"/>
    <property type="match status" value="1"/>
</dbReference>
<keyword evidence="1" id="KW-0560">Oxidoreductase</keyword>
<dbReference type="InterPro" id="IPR015590">
    <property type="entry name" value="Aldehyde_DH_dom"/>
</dbReference>
<protein>
    <submittedName>
        <fullName evidence="3">Aldehyde dehydrogenase family protein</fullName>
    </submittedName>
</protein>
<dbReference type="Proteomes" id="UP001168167">
    <property type="component" value="Unassembled WGS sequence"/>
</dbReference>